<dbReference type="Proteomes" id="UP001501585">
    <property type="component" value="Unassembled WGS sequence"/>
</dbReference>
<proteinExistence type="predicted"/>
<keyword evidence="3" id="KW-1185">Reference proteome</keyword>
<accession>A0ABP5EHM3</accession>
<name>A0ABP5EHM3_9ACTN</name>
<feature type="compositionally biased region" description="Low complexity" evidence="1">
    <location>
        <begin position="274"/>
        <end position="285"/>
    </location>
</feature>
<evidence type="ECO:0000313" key="3">
    <source>
        <dbReference type="Proteomes" id="UP001501585"/>
    </source>
</evidence>
<evidence type="ECO:0000313" key="2">
    <source>
        <dbReference type="EMBL" id="GAA1998889.1"/>
    </source>
</evidence>
<feature type="region of interest" description="Disordered" evidence="1">
    <location>
        <begin position="221"/>
        <end position="285"/>
    </location>
</feature>
<feature type="compositionally biased region" description="Basic residues" evidence="1">
    <location>
        <begin position="259"/>
        <end position="273"/>
    </location>
</feature>
<evidence type="ECO:0000256" key="1">
    <source>
        <dbReference type="SAM" id="MobiDB-lite"/>
    </source>
</evidence>
<feature type="region of interest" description="Disordered" evidence="1">
    <location>
        <begin position="10"/>
        <end position="49"/>
    </location>
</feature>
<reference evidence="3" key="1">
    <citation type="journal article" date="2019" name="Int. J. Syst. Evol. Microbiol.">
        <title>The Global Catalogue of Microorganisms (GCM) 10K type strain sequencing project: providing services to taxonomists for standard genome sequencing and annotation.</title>
        <authorList>
            <consortium name="The Broad Institute Genomics Platform"/>
            <consortium name="The Broad Institute Genome Sequencing Center for Infectious Disease"/>
            <person name="Wu L."/>
            <person name="Ma J."/>
        </authorList>
    </citation>
    <scope>NUCLEOTIDE SEQUENCE [LARGE SCALE GENOMIC DNA]</scope>
    <source>
        <strain evidence="3">JCM 15313</strain>
    </source>
</reference>
<organism evidence="2 3">
    <name type="scientific">Nocardiopsis rhodophaea</name>
    <dbReference type="NCBI Taxonomy" id="280238"/>
    <lineage>
        <taxon>Bacteria</taxon>
        <taxon>Bacillati</taxon>
        <taxon>Actinomycetota</taxon>
        <taxon>Actinomycetes</taxon>
        <taxon>Streptosporangiales</taxon>
        <taxon>Nocardiopsidaceae</taxon>
        <taxon>Nocardiopsis</taxon>
    </lineage>
</organism>
<feature type="compositionally biased region" description="Basic and acidic residues" evidence="1">
    <location>
        <begin position="22"/>
        <end position="49"/>
    </location>
</feature>
<gene>
    <name evidence="2" type="ORF">GCM10009799_27420</name>
</gene>
<comment type="caution">
    <text evidence="2">The sequence shown here is derived from an EMBL/GenBank/DDBJ whole genome shotgun (WGS) entry which is preliminary data.</text>
</comment>
<protein>
    <submittedName>
        <fullName evidence="2">Uncharacterized protein</fullName>
    </submittedName>
</protein>
<sequence length="285" mass="29685">MVAGVLVGSLLSVSPAPADTDSPAHDLTAEERSAAEKAERSGERVEITSATDERSRVFAEPDGSFTLEQSAVPERVRTANGWEPVDTTLVTAGDGMVQPKASSAEVEFSGGGDAPMARIGIGSKAVELDWPGELPAPTLEEDRATYADVLPDFDLVLTAGTDGFSQVLVVKTRKAAENPDLAELELALGTKGVRMSSDQAGNLEALGENGGESVFTASTPAMWDSAGDDVPEVERTARAASPTPGPPSPERTTTSSPVRRSRRATSRAARHRTGTPTPTTRSATG</sequence>
<dbReference type="EMBL" id="BAAAPC010000010">
    <property type="protein sequence ID" value="GAA1998889.1"/>
    <property type="molecule type" value="Genomic_DNA"/>
</dbReference>